<dbReference type="SUPFAM" id="SSF53800">
    <property type="entry name" value="Chelatase"/>
    <property type="match status" value="1"/>
</dbReference>
<reference evidence="3" key="1">
    <citation type="journal article" date="2021" name="PeerJ">
        <title>Extensive microbial diversity within the chicken gut microbiome revealed by metagenomics and culture.</title>
        <authorList>
            <person name="Gilroy R."/>
            <person name="Ravi A."/>
            <person name="Getino M."/>
            <person name="Pursley I."/>
            <person name="Horton D.L."/>
            <person name="Alikhan N.F."/>
            <person name="Baker D."/>
            <person name="Gharbi K."/>
            <person name="Hall N."/>
            <person name="Watson M."/>
            <person name="Adriaenssens E.M."/>
            <person name="Foster-Nyarko E."/>
            <person name="Jarju S."/>
            <person name="Secka A."/>
            <person name="Antonio M."/>
            <person name="Oren A."/>
            <person name="Chaudhuri R.R."/>
            <person name="La Ragione R."/>
            <person name="Hildebrand F."/>
            <person name="Pallen M.J."/>
        </authorList>
    </citation>
    <scope>NUCLEOTIDE SEQUENCE</scope>
    <source>
        <strain evidence="3">CHK198-12963</strain>
    </source>
</reference>
<dbReference type="InterPro" id="IPR010388">
    <property type="entry name" value="Anaerobic_Co-chelatase"/>
</dbReference>
<evidence type="ECO:0000313" key="4">
    <source>
        <dbReference type="Proteomes" id="UP000823863"/>
    </source>
</evidence>
<dbReference type="EMBL" id="DWWB01000063">
    <property type="protein sequence ID" value="HJC67311.1"/>
    <property type="molecule type" value="Genomic_DNA"/>
</dbReference>
<proteinExistence type="predicted"/>
<dbReference type="AlphaFoldDB" id="A0A9D2PX13"/>
<organism evidence="3 4">
    <name type="scientific">Candidatus Enterocloster excrementigallinarum</name>
    <dbReference type="NCBI Taxonomy" id="2838558"/>
    <lineage>
        <taxon>Bacteria</taxon>
        <taxon>Bacillati</taxon>
        <taxon>Bacillota</taxon>
        <taxon>Clostridia</taxon>
        <taxon>Lachnospirales</taxon>
        <taxon>Lachnospiraceae</taxon>
        <taxon>Enterocloster</taxon>
    </lineage>
</organism>
<dbReference type="GO" id="GO:0019251">
    <property type="term" value="P:anaerobic cobalamin biosynthetic process"/>
    <property type="evidence" value="ECO:0007669"/>
    <property type="project" value="InterPro"/>
</dbReference>
<sequence length="353" mass="38786">MKRRNGRRLLMAGILCAAFLAGCNGGERSQTEAAQEQETSYGQKTTEQPGTQEAAVEEETMNQEMVNEEENYNTGDASLDNPRNQDGIGETELLVVSFGTSYNDNRRLTIGAIEDSLEKAFPEYGVRRGFTSQIIIDHIKNRDGEAIDNVAQALERAADNGVKTLIVQPTHLMNGLEYQDLENEVAQYSDAFQQVVIGAPLLTSEEDYEKVMGAVVEATAEYDDGETAICLMGHGTEAESNSVYEKMQETFRSAGYDNYFVGTVEAHPGLEDVLKDVQEGEYRRVVLRPLMIVAGDHANNDMAGDEEGSWKFAFEAAGYQVETVVEGLGQLPAIQELFADHVRAAAASLENEQ</sequence>
<evidence type="ECO:0000313" key="3">
    <source>
        <dbReference type="EMBL" id="HJC67311.1"/>
    </source>
</evidence>
<evidence type="ECO:0000256" key="2">
    <source>
        <dbReference type="SAM" id="SignalP"/>
    </source>
</evidence>
<gene>
    <name evidence="3" type="ORF">H9931_11455</name>
</gene>
<dbReference type="Pfam" id="PF06180">
    <property type="entry name" value="CbiK"/>
    <property type="match status" value="1"/>
</dbReference>
<comment type="caution">
    <text evidence="3">The sequence shown here is derived from an EMBL/GenBank/DDBJ whole genome shotgun (WGS) entry which is preliminary data.</text>
</comment>
<feature type="signal peptide" evidence="2">
    <location>
        <begin position="1"/>
        <end position="23"/>
    </location>
</feature>
<keyword evidence="2" id="KW-0732">Signal</keyword>
<dbReference type="PROSITE" id="PS51257">
    <property type="entry name" value="PROKAR_LIPOPROTEIN"/>
    <property type="match status" value="1"/>
</dbReference>
<dbReference type="Proteomes" id="UP000823863">
    <property type="component" value="Unassembled WGS sequence"/>
</dbReference>
<dbReference type="Gene3D" id="3.40.50.1400">
    <property type="match status" value="2"/>
</dbReference>
<protein>
    <submittedName>
        <fullName evidence="3">Sirohydrochlorin cobaltochelatase</fullName>
    </submittedName>
</protein>
<reference evidence="3" key="2">
    <citation type="submission" date="2021-04" db="EMBL/GenBank/DDBJ databases">
        <authorList>
            <person name="Gilroy R."/>
        </authorList>
    </citation>
    <scope>NUCLEOTIDE SEQUENCE</scope>
    <source>
        <strain evidence="3">CHK198-12963</strain>
    </source>
</reference>
<evidence type="ECO:0000256" key="1">
    <source>
        <dbReference type="SAM" id="MobiDB-lite"/>
    </source>
</evidence>
<feature type="chain" id="PRO_5039577747" evidence="2">
    <location>
        <begin position="24"/>
        <end position="353"/>
    </location>
</feature>
<dbReference type="GO" id="GO:0016852">
    <property type="term" value="F:sirohydrochlorin cobaltochelatase activity"/>
    <property type="evidence" value="ECO:0007669"/>
    <property type="project" value="InterPro"/>
</dbReference>
<accession>A0A9D2PX13</accession>
<dbReference type="CDD" id="cd03413">
    <property type="entry name" value="CbiK_C"/>
    <property type="match status" value="1"/>
</dbReference>
<name>A0A9D2PX13_9FIRM</name>
<feature type="region of interest" description="Disordered" evidence="1">
    <location>
        <begin position="30"/>
        <end position="50"/>
    </location>
</feature>